<dbReference type="Proteomes" id="UP000492821">
    <property type="component" value="Unassembled WGS sequence"/>
</dbReference>
<feature type="domain" description="7TM GPCR serpentine receptor class x (Srx)" evidence="2">
    <location>
        <begin position="14"/>
        <end position="254"/>
    </location>
</feature>
<organism evidence="3 4">
    <name type="scientific">Panagrellus redivivus</name>
    <name type="common">Microworm</name>
    <dbReference type="NCBI Taxonomy" id="6233"/>
    <lineage>
        <taxon>Eukaryota</taxon>
        <taxon>Metazoa</taxon>
        <taxon>Ecdysozoa</taxon>
        <taxon>Nematoda</taxon>
        <taxon>Chromadorea</taxon>
        <taxon>Rhabditida</taxon>
        <taxon>Tylenchina</taxon>
        <taxon>Panagrolaimomorpha</taxon>
        <taxon>Panagrolaimoidea</taxon>
        <taxon>Panagrolaimidae</taxon>
        <taxon>Panagrellus</taxon>
    </lineage>
</organism>
<evidence type="ECO:0000256" key="1">
    <source>
        <dbReference type="SAM" id="Phobius"/>
    </source>
</evidence>
<dbReference type="WBParaSite" id="Pan_g1305.t1">
    <property type="protein sequence ID" value="Pan_g1305.t1"/>
    <property type="gene ID" value="Pan_g1305"/>
</dbReference>
<reference evidence="4" key="2">
    <citation type="submission" date="2020-10" db="UniProtKB">
        <authorList>
            <consortium name="WormBaseParasite"/>
        </authorList>
    </citation>
    <scope>IDENTIFICATION</scope>
</reference>
<evidence type="ECO:0000259" key="2">
    <source>
        <dbReference type="Pfam" id="PF10328"/>
    </source>
</evidence>
<name>A0A7E4ZRE8_PANRE</name>
<reference evidence="3" key="1">
    <citation type="journal article" date="2013" name="Genetics">
        <title>The draft genome and transcriptome of Panagrellus redivivus are shaped by the harsh demands of a free-living lifestyle.</title>
        <authorList>
            <person name="Srinivasan J."/>
            <person name="Dillman A.R."/>
            <person name="Macchietto M.G."/>
            <person name="Heikkinen L."/>
            <person name="Lakso M."/>
            <person name="Fracchia K.M."/>
            <person name="Antoshechkin I."/>
            <person name="Mortazavi A."/>
            <person name="Wong G."/>
            <person name="Sternberg P.W."/>
        </authorList>
    </citation>
    <scope>NUCLEOTIDE SEQUENCE [LARGE SCALE GENOMIC DNA]</scope>
    <source>
        <strain evidence="3">MT8872</strain>
    </source>
</reference>
<evidence type="ECO:0000313" key="3">
    <source>
        <dbReference type="Proteomes" id="UP000492821"/>
    </source>
</evidence>
<dbReference type="PANTHER" id="PTHR22718:SF11">
    <property type="entry name" value="7TM GPCR SERPENTINE RECEPTOR CLASS X (SRX) DOMAIN-CONTAINING PROTEIN"/>
    <property type="match status" value="1"/>
</dbReference>
<feature type="transmembrane region" description="Helical" evidence="1">
    <location>
        <begin position="199"/>
        <end position="221"/>
    </location>
</feature>
<keyword evidence="1" id="KW-0812">Transmembrane</keyword>
<dbReference type="SUPFAM" id="SSF81321">
    <property type="entry name" value="Family A G protein-coupled receptor-like"/>
    <property type="match status" value="1"/>
</dbReference>
<sequence>MQLTFLHRPQSPIYILATAGLIGSLFQAFLYTAYLGPSGIVQSFLIADNVESFYVKLLGCLFHVLWIYDLLMQVAIAANRTIIVVLPHMHKLLSRTFTIGMTFLALLLAIIVATAANYGPYCCSFYLNYVTFSYSFVSRALVFNTANFFIDLPVNIICSIACVVFYVIIYTHIRGSTKKIHSSMGDRAAQARNSRELKIAFQFFICSGTYISIWITFRIASYYITREYQELKVILTLLHIFHCTANSVVFLIFNKDIRRGFFNVFLKPQPVSTTSACSESSRSTNR</sequence>
<feature type="transmembrane region" description="Helical" evidence="1">
    <location>
        <begin position="233"/>
        <end position="253"/>
    </location>
</feature>
<dbReference type="AlphaFoldDB" id="A0A7E4ZRE8"/>
<dbReference type="Gene3D" id="1.20.1070.10">
    <property type="entry name" value="Rhodopsin 7-helix transmembrane proteins"/>
    <property type="match status" value="1"/>
</dbReference>
<protein>
    <submittedName>
        <fullName evidence="4">7TM_GPCR_Srx domain-containing protein</fullName>
    </submittedName>
</protein>
<evidence type="ECO:0000313" key="4">
    <source>
        <dbReference type="WBParaSite" id="Pan_g1305.t1"/>
    </source>
</evidence>
<keyword evidence="1" id="KW-0472">Membrane</keyword>
<feature type="transmembrane region" description="Helical" evidence="1">
    <location>
        <begin position="12"/>
        <end position="33"/>
    </location>
</feature>
<keyword evidence="3" id="KW-1185">Reference proteome</keyword>
<dbReference type="InterPro" id="IPR019430">
    <property type="entry name" value="7TM_GPCR_serpentine_rcpt_Srx"/>
</dbReference>
<dbReference type="PANTHER" id="PTHR22718">
    <property type="entry name" value="SERPENTINE RECEPTOR, CLASS X"/>
    <property type="match status" value="1"/>
</dbReference>
<keyword evidence="1" id="KW-1133">Transmembrane helix</keyword>
<feature type="transmembrane region" description="Helical" evidence="1">
    <location>
        <begin position="92"/>
        <end position="116"/>
    </location>
</feature>
<dbReference type="Pfam" id="PF10328">
    <property type="entry name" value="7TM_GPCR_Srx"/>
    <property type="match status" value="1"/>
</dbReference>
<accession>A0A7E4ZRE8</accession>
<feature type="transmembrane region" description="Helical" evidence="1">
    <location>
        <begin position="152"/>
        <end position="173"/>
    </location>
</feature>
<proteinExistence type="predicted"/>